<proteinExistence type="predicted"/>
<organism evidence="2">
    <name type="scientific">Rhizophora mucronata</name>
    <name type="common">Asiatic mangrove</name>
    <dbReference type="NCBI Taxonomy" id="61149"/>
    <lineage>
        <taxon>Eukaryota</taxon>
        <taxon>Viridiplantae</taxon>
        <taxon>Streptophyta</taxon>
        <taxon>Embryophyta</taxon>
        <taxon>Tracheophyta</taxon>
        <taxon>Spermatophyta</taxon>
        <taxon>Magnoliopsida</taxon>
        <taxon>eudicotyledons</taxon>
        <taxon>Gunneridae</taxon>
        <taxon>Pentapetalae</taxon>
        <taxon>rosids</taxon>
        <taxon>fabids</taxon>
        <taxon>Malpighiales</taxon>
        <taxon>Rhizophoraceae</taxon>
        <taxon>Rhizophora</taxon>
    </lineage>
</organism>
<evidence type="ECO:0008006" key="3">
    <source>
        <dbReference type="Google" id="ProtNLM"/>
    </source>
</evidence>
<dbReference type="EMBL" id="GGEC01085320">
    <property type="protein sequence ID" value="MBX65804.1"/>
    <property type="molecule type" value="Transcribed_RNA"/>
</dbReference>
<name>A0A2P2QFY2_RHIMU</name>
<feature type="chain" id="PRO_5015117485" description="Secreted protein" evidence="1">
    <location>
        <begin position="21"/>
        <end position="95"/>
    </location>
</feature>
<protein>
    <recommendedName>
        <fullName evidence="3">Secreted protein</fullName>
    </recommendedName>
</protein>
<keyword evidence="1" id="KW-0732">Signal</keyword>
<sequence>MIVTLIFFFFLHNFYSPLQCQPAIISNELTLKRMPCAFEYVNSIQNFFFLFSSFVVDRFSLSVLCCLCCSIQKWICCIHAFIYSSIHKNRKETMD</sequence>
<feature type="signal peptide" evidence="1">
    <location>
        <begin position="1"/>
        <end position="20"/>
    </location>
</feature>
<evidence type="ECO:0000313" key="2">
    <source>
        <dbReference type="EMBL" id="MBX65804.1"/>
    </source>
</evidence>
<accession>A0A2P2QFY2</accession>
<dbReference type="AlphaFoldDB" id="A0A2P2QFY2"/>
<evidence type="ECO:0000256" key="1">
    <source>
        <dbReference type="SAM" id="SignalP"/>
    </source>
</evidence>
<reference evidence="2" key="1">
    <citation type="submission" date="2018-02" db="EMBL/GenBank/DDBJ databases">
        <title>Rhizophora mucronata_Transcriptome.</title>
        <authorList>
            <person name="Meera S.P."/>
            <person name="Sreeshan A."/>
            <person name="Augustine A."/>
        </authorList>
    </citation>
    <scope>NUCLEOTIDE SEQUENCE</scope>
    <source>
        <tissue evidence="2">Leaf</tissue>
    </source>
</reference>